<evidence type="ECO:0000313" key="1">
    <source>
        <dbReference type="EMBL" id="KZC08478.1"/>
    </source>
</evidence>
<feature type="non-terminal residue" evidence="1">
    <location>
        <position position="1"/>
    </location>
</feature>
<dbReference type="AlphaFoldDB" id="A0A154PB70"/>
<gene>
    <name evidence="1" type="ORF">WN55_10678</name>
</gene>
<dbReference type="EMBL" id="KQ434847">
    <property type="protein sequence ID" value="KZC08478.1"/>
    <property type="molecule type" value="Genomic_DNA"/>
</dbReference>
<organism evidence="1 2">
    <name type="scientific">Dufourea novaeangliae</name>
    <name type="common">Sweat bee</name>
    <dbReference type="NCBI Taxonomy" id="178035"/>
    <lineage>
        <taxon>Eukaryota</taxon>
        <taxon>Metazoa</taxon>
        <taxon>Ecdysozoa</taxon>
        <taxon>Arthropoda</taxon>
        <taxon>Hexapoda</taxon>
        <taxon>Insecta</taxon>
        <taxon>Pterygota</taxon>
        <taxon>Neoptera</taxon>
        <taxon>Endopterygota</taxon>
        <taxon>Hymenoptera</taxon>
        <taxon>Apocrita</taxon>
        <taxon>Aculeata</taxon>
        <taxon>Apoidea</taxon>
        <taxon>Anthophila</taxon>
        <taxon>Halictidae</taxon>
        <taxon>Rophitinae</taxon>
        <taxon>Dufourea</taxon>
    </lineage>
</organism>
<evidence type="ECO:0000313" key="2">
    <source>
        <dbReference type="Proteomes" id="UP000076502"/>
    </source>
</evidence>
<reference evidence="1 2" key="1">
    <citation type="submission" date="2015-07" db="EMBL/GenBank/DDBJ databases">
        <title>The genome of Dufourea novaeangliae.</title>
        <authorList>
            <person name="Pan H."/>
            <person name="Kapheim K."/>
        </authorList>
    </citation>
    <scope>NUCLEOTIDE SEQUENCE [LARGE SCALE GENOMIC DNA]</scope>
    <source>
        <strain evidence="1">0120121106</strain>
        <tissue evidence="1">Whole body</tissue>
    </source>
</reference>
<proteinExistence type="predicted"/>
<accession>A0A154PB70</accession>
<protein>
    <submittedName>
        <fullName evidence="1">Uncharacterized protein</fullName>
    </submittedName>
</protein>
<sequence length="111" mass="13075">KCEHRKRGTNEEIETGVLASVAINPRISSRQIERKSGISRRSVLHILHRHKFQPYIGSSDKRTMWYQHNSCPAHYLLIAQREVDEKFQNRWIGCSSAIYTYRFLSMGNIER</sequence>
<keyword evidence="2" id="KW-1185">Reference proteome</keyword>
<name>A0A154PB70_DUFNO</name>
<dbReference type="Proteomes" id="UP000076502">
    <property type="component" value="Unassembled WGS sequence"/>
</dbReference>